<proteinExistence type="predicted"/>
<name>A0A4Z1T0Q2_GIAMU</name>
<evidence type="ECO:0000259" key="1">
    <source>
        <dbReference type="Pfam" id="PF00849"/>
    </source>
</evidence>
<protein>
    <submittedName>
        <fullName evidence="2">Ribosomal large subunit pseudouridine synthase D</fullName>
    </submittedName>
</protein>
<dbReference type="EMBL" id="VDLU01000005">
    <property type="protein sequence ID" value="TNJ26487.1"/>
    <property type="molecule type" value="Genomic_DNA"/>
</dbReference>
<sequence length="242" mass="27079">MSELQVCHEVAGLVIAYKPYNTHLDGEFPWTIRNAFIARYGLTPRFVNQLDYPTSGLIVLARDRRSAGRAGREFSQRHVHKVYLALVQGVPDVSQVSEPIGTDPDDPHGFRMRISDLDTGKSALTDITTLQSFQNDAFTLVLLRPTTGRRHQLRLHLASIGCPIIGDLTYGPTISDTPEPQMLLHAWLLHFSRLAELPEVLEAPLTDFLTGLQNVLGTDFDSSAVCSSLHVLKEKFIREHRV</sequence>
<reference evidence="2 3" key="1">
    <citation type="submission" date="2019-05" db="EMBL/GenBank/DDBJ databases">
        <title>The compact genome of Giardia muris reveals important steps in the evolution of intestinal protozoan parasites.</title>
        <authorList>
            <person name="Xu F."/>
            <person name="Jimenez-Gonzalez A."/>
            <person name="Einarsson E."/>
            <person name="Astvaldsson A."/>
            <person name="Peirasmaki D."/>
            <person name="Eckmann L."/>
            <person name="Andersson J.O."/>
            <person name="Svard S.G."/>
            <person name="Jerlstrom-Hultqvist J."/>
        </authorList>
    </citation>
    <scope>NUCLEOTIDE SEQUENCE [LARGE SCALE GENOMIC DNA]</scope>
    <source>
        <strain evidence="2 3">Roberts-Thomson</strain>
    </source>
</reference>
<comment type="caution">
    <text evidence="2">The sequence shown here is derived from an EMBL/GenBank/DDBJ whole genome shotgun (WGS) entry which is preliminary data.</text>
</comment>
<evidence type="ECO:0000313" key="3">
    <source>
        <dbReference type="Proteomes" id="UP000315496"/>
    </source>
</evidence>
<dbReference type="Gene3D" id="3.30.2350.10">
    <property type="entry name" value="Pseudouridine synthase"/>
    <property type="match status" value="1"/>
</dbReference>
<dbReference type="CDD" id="cd02869">
    <property type="entry name" value="PseudoU_synth_RluA_like"/>
    <property type="match status" value="1"/>
</dbReference>
<dbReference type="PANTHER" id="PTHR21600:SF70">
    <property type="entry name" value="PSEUDOURIDINE SYNTHASE RSUA_RLUA-LIKE DOMAIN-CONTAINING PROTEIN"/>
    <property type="match status" value="1"/>
</dbReference>
<dbReference type="AlphaFoldDB" id="A0A4Z1T0Q2"/>
<dbReference type="InterPro" id="IPR050188">
    <property type="entry name" value="RluA_PseudoU_synthase"/>
</dbReference>
<accession>A0A4Z1T0Q2</accession>
<dbReference type="InterPro" id="IPR020103">
    <property type="entry name" value="PsdUridine_synth_cat_dom_sf"/>
</dbReference>
<dbReference type="GO" id="GO:0003723">
    <property type="term" value="F:RNA binding"/>
    <property type="evidence" value="ECO:0007669"/>
    <property type="project" value="InterPro"/>
</dbReference>
<dbReference type="PANTHER" id="PTHR21600">
    <property type="entry name" value="MITOCHONDRIAL RNA PSEUDOURIDINE SYNTHASE"/>
    <property type="match status" value="1"/>
</dbReference>
<gene>
    <name evidence="2" type="ORF">GMRT_13929</name>
</gene>
<dbReference type="Pfam" id="PF00849">
    <property type="entry name" value="PseudoU_synth_2"/>
    <property type="match status" value="1"/>
</dbReference>
<dbReference type="VEuPathDB" id="GiardiaDB:GMRT_13929"/>
<organism evidence="2 3">
    <name type="scientific">Giardia muris</name>
    <dbReference type="NCBI Taxonomy" id="5742"/>
    <lineage>
        <taxon>Eukaryota</taxon>
        <taxon>Metamonada</taxon>
        <taxon>Diplomonadida</taxon>
        <taxon>Hexamitidae</taxon>
        <taxon>Giardiinae</taxon>
        <taxon>Giardia</taxon>
    </lineage>
</organism>
<dbReference type="OrthoDB" id="418349at2759"/>
<dbReference type="SUPFAM" id="SSF55120">
    <property type="entry name" value="Pseudouridine synthase"/>
    <property type="match status" value="1"/>
</dbReference>
<dbReference type="Proteomes" id="UP000315496">
    <property type="component" value="Chromosome 5"/>
</dbReference>
<evidence type="ECO:0000313" key="2">
    <source>
        <dbReference type="EMBL" id="TNJ26487.1"/>
    </source>
</evidence>
<keyword evidence="3" id="KW-1185">Reference proteome</keyword>
<dbReference type="GO" id="GO:0000455">
    <property type="term" value="P:enzyme-directed rRNA pseudouridine synthesis"/>
    <property type="evidence" value="ECO:0007669"/>
    <property type="project" value="TreeGrafter"/>
</dbReference>
<dbReference type="GO" id="GO:0009982">
    <property type="term" value="F:pseudouridine synthase activity"/>
    <property type="evidence" value="ECO:0007669"/>
    <property type="project" value="InterPro"/>
</dbReference>
<dbReference type="InterPro" id="IPR006145">
    <property type="entry name" value="PsdUridine_synth_RsuA/RluA"/>
</dbReference>
<feature type="domain" description="Pseudouridine synthase RsuA/RluA-like" evidence="1">
    <location>
        <begin position="14"/>
        <end position="159"/>
    </location>
</feature>